<proteinExistence type="predicted"/>
<dbReference type="EMBL" id="JAANQT010001904">
    <property type="protein sequence ID" value="KAG1303649.1"/>
    <property type="molecule type" value="Genomic_DNA"/>
</dbReference>
<accession>A0A9P6X246</accession>
<dbReference type="AlphaFoldDB" id="A0A9P6X246"/>
<dbReference type="Proteomes" id="UP000716291">
    <property type="component" value="Unassembled WGS sequence"/>
</dbReference>
<dbReference type="OrthoDB" id="843225at2759"/>
<dbReference type="InterPro" id="IPR006016">
    <property type="entry name" value="UspA"/>
</dbReference>
<dbReference type="InterPro" id="IPR006015">
    <property type="entry name" value="Universal_stress_UspA"/>
</dbReference>
<comment type="caution">
    <text evidence="2">The sequence shown here is derived from an EMBL/GenBank/DDBJ whole genome shotgun (WGS) entry which is preliminary data.</text>
</comment>
<sequence length="317" mass="36059">MTPTFTLNDHPITAEEPFESFQLETEYKDISREEREQVSLMMPAPSPNIIKFSEEEEEEEDQELYQITESNRYIPYEEQVKPVMHRVKSLRSQDVTVRKNLLVFADKQNVTTQSDRIIVQHHYGAGPEGELSEEFRPKRRPRSYLVACDFSPESMHAIEWTMGTMMRDGDRLHVVTAVSREDKSEGVKQSGASFIKELNKVSERITEEAKRILDQMLLFDVDLITYAICGRVKDVLSQLITKLSLTMVVCGTKGRGTMKGLFMGSISTFLVQKSPVPVTVIKPQKKQKKVARKPIQATGLSESVQSGQLAVDELSKK</sequence>
<dbReference type="PANTHER" id="PTHR46100:SF4">
    <property type="entry name" value="USPA DOMAIN-CONTAINING PROTEIN"/>
    <property type="match status" value="1"/>
</dbReference>
<dbReference type="CDD" id="cd23659">
    <property type="entry name" value="USP_At3g01520-like"/>
    <property type="match status" value="1"/>
</dbReference>
<protein>
    <recommendedName>
        <fullName evidence="1">UspA domain-containing protein</fullName>
    </recommendedName>
</protein>
<evidence type="ECO:0000313" key="2">
    <source>
        <dbReference type="EMBL" id="KAG1303649.1"/>
    </source>
</evidence>
<organism evidence="2 3">
    <name type="scientific">Rhizopus oryzae</name>
    <name type="common">Mucormycosis agent</name>
    <name type="synonym">Rhizopus arrhizus var. delemar</name>
    <dbReference type="NCBI Taxonomy" id="64495"/>
    <lineage>
        <taxon>Eukaryota</taxon>
        <taxon>Fungi</taxon>
        <taxon>Fungi incertae sedis</taxon>
        <taxon>Mucoromycota</taxon>
        <taxon>Mucoromycotina</taxon>
        <taxon>Mucoromycetes</taxon>
        <taxon>Mucorales</taxon>
        <taxon>Mucorineae</taxon>
        <taxon>Rhizopodaceae</taxon>
        <taxon>Rhizopus</taxon>
    </lineage>
</organism>
<reference evidence="2" key="1">
    <citation type="journal article" date="2020" name="Microb. Genom.">
        <title>Genetic diversity of clinical and environmental Mucorales isolates obtained from an investigation of mucormycosis cases among solid organ transplant recipients.</title>
        <authorList>
            <person name="Nguyen M.H."/>
            <person name="Kaul D."/>
            <person name="Muto C."/>
            <person name="Cheng S.J."/>
            <person name="Richter R.A."/>
            <person name="Bruno V.M."/>
            <person name="Liu G."/>
            <person name="Beyhan S."/>
            <person name="Sundermann A.J."/>
            <person name="Mounaud S."/>
            <person name="Pasculle A.W."/>
            <person name="Nierman W.C."/>
            <person name="Driscoll E."/>
            <person name="Cumbie R."/>
            <person name="Clancy C.J."/>
            <person name="Dupont C.L."/>
        </authorList>
    </citation>
    <scope>NUCLEOTIDE SEQUENCE</scope>
    <source>
        <strain evidence="2">GL11</strain>
    </source>
</reference>
<dbReference type="PANTHER" id="PTHR46100">
    <property type="entry name" value="IMP2'P"/>
    <property type="match status" value="1"/>
</dbReference>
<dbReference type="InterPro" id="IPR014729">
    <property type="entry name" value="Rossmann-like_a/b/a_fold"/>
</dbReference>
<feature type="domain" description="UspA" evidence="1">
    <location>
        <begin position="145"/>
        <end position="282"/>
    </location>
</feature>
<gene>
    <name evidence="2" type="ORF">G6F64_009892</name>
</gene>
<dbReference type="Pfam" id="PF00582">
    <property type="entry name" value="Usp"/>
    <property type="match status" value="1"/>
</dbReference>
<name>A0A9P6X246_RHIOR</name>
<evidence type="ECO:0000313" key="3">
    <source>
        <dbReference type="Proteomes" id="UP000716291"/>
    </source>
</evidence>
<keyword evidence="3" id="KW-1185">Reference proteome</keyword>
<evidence type="ECO:0000259" key="1">
    <source>
        <dbReference type="Pfam" id="PF00582"/>
    </source>
</evidence>
<dbReference type="SUPFAM" id="SSF52402">
    <property type="entry name" value="Adenine nucleotide alpha hydrolases-like"/>
    <property type="match status" value="1"/>
</dbReference>
<dbReference type="PRINTS" id="PR01438">
    <property type="entry name" value="UNVRSLSTRESS"/>
</dbReference>
<dbReference type="Gene3D" id="3.40.50.620">
    <property type="entry name" value="HUPs"/>
    <property type="match status" value="1"/>
</dbReference>